<evidence type="ECO:0000259" key="1">
    <source>
        <dbReference type="Pfam" id="PF04945"/>
    </source>
</evidence>
<evidence type="ECO:0000313" key="2">
    <source>
        <dbReference type="EMBL" id="GGP02534.1"/>
    </source>
</evidence>
<sequence length="80" mass="8952">MKHILSAALVAVSLLSYSQEAKKAPAKLNVKVVNTEDPICGMKTAQFLKDTVTYNKKLYGFCGTHCKEAFKKEPKKYVKK</sequence>
<dbReference type="EMBL" id="BMLV01000001">
    <property type="protein sequence ID" value="GGP02534.1"/>
    <property type="molecule type" value="Genomic_DNA"/>
</dbReference>
<dbReference type="InterPro" id="IPR007029">
    <property type="entry name" value="YHS_dom"/>
</dbReference>
<keyword evidence="3" id="KW-1185">Reference proteome</keyword>
<dbReference type="SUPFAM" id="SSF47240">
    <property type="entry name" value="Ferritin-like"/>
    <property type="match status" value="1"/>
</dbReference>
<proteinExistence type="predicted"/>
<name>A0ABQ2NJ59_9FLAO</name>
<feature type="domain" description="YHS" evidence="1">
    <location>
        <begin position="36"/>
        <end position="79"/>
    </location>
</feature>
<gene>
    <name evidence="2" type="ORF">GCM10010992_07300</name>
</gene>
<evidence type="ECO:0000313" key="3">
    <source>
        <dbReference type="Proteomes" id="UP000620064"/>
    </source>
</evidence>
<dbReference type="InterPro" id="IPR012348">
    <property type="entry name" value="RNR-like"/>
</dbReference>
<dbReference type="InterPro" id="IPR009078">
    <property type="entry name" value="Ferritin-like_SF"/>
</dbReference>
<protein>
    <recommendedName>
        <fullName evidence="1">YHS domain-containing protein</fullName>
    </recommendedName>
</protein>
<reference evidence="3" key="1">
    <citation type="journal article" date="2019" name="Int. J. Syst. Evol. Microbiol.">
        <title>The Global Catalogue of Microorganisms (GCM) 10K type strain sequencing project: providing services to taxonomists for standard genome sequencing and annotation.</title>
        <authorList>
            <consortium name="The Broad Institute Genomics Platform"/>
            <consortium name="The Broad Institute Genome Sequencing Center for Infectious Disease"/>
            <person name="Wu L."/>
            <person name="Ma J."/>
        </authorList>
    </citation>
    <scope>NUCLEOTIDE SEQUENCE [LARGE SCALE GENOMIC DNA]</scope>
    <source>
        <strain evidence="3">CGMCC 1.7656</strain>
    </source>
</reference>
<accession>A0ABQ2NJ59</accession>
<dbReference type="Pfam" id="PF04945">
    <property type="entry name" value="YHS"/>
    <property type="match status" value="1"/>
</dbReference>
<dbReference type="Proteomes" id="UP000620064">
    <property type="component" value="Unassembled WGS sequence"/>
</dbReference>
<dbReference type="Gene3D" id="1.10.620.20">
    <property type="entry name" value="Ribonucleotide Reductase, subunit A"/>
    <property type="match status" value="1"/>
</dbReference>
<dbReference type="RefSeq" id="WP_188616717.1">
    <property type="nucleotide sequence ID" value="NZ_BMLV01000001.1"/>
</dbReference>
<organism evidence="2 3">
    <name type="scientific">Cloacibacterium rupense</name>
    <dbReference type="NCBI Taxonomy" id="517423"/>
    <lineage>
        <taxon>Bacteria</taxon>
        <taxon>Pseudomonadati</taxon>
        <taxon>Bacteroidota</taxon>
        <taxon>Flavobacteriia</taxon>
        <taxon>Flavobacteriales</taxon>
        <taxon>Weeksellaceae</taxon>
    </lineage>
</organism>
<comment type="caution">
    <text evidence="2">The sequence shown here is derived from an EMBL/GenBank/DDBJ whole genome shotgun (WGS) entry which is preliminary data.</text>
</comment>